<proteinExistence type="predicted"/>
<dbReference type="Gene3D" id="4.10.240.10">
    <property type="entry name" value="Zn(2)-C6 fungal-type DNA-binding domain"/>
    <property type="match status" value="1"/>
</dbReference>
<evidence type="ECO:0000256" key="3">
    <source>
        <dbReference type="ARBA" id="ARBA00023242"/>
    </source>
</evidence>
<dbReference type="GO" id="GO:0006351">
    <property type="term" value="P:DNA-templated transcription"/>
    <property type="evidence" value="ECO:0007669"/>
    <property type="project" value="InterPro"/>
</dbReference>
<evidence type="ECO:0000256" key="4">
    <source>
        <dbReference type="SAM" id="MobiDB-lite"/>
    </source>
</evidence>
<comment type="caution">
    <text evidence="6">The sequence shown here is derived from an EMBL/GenBank/DDBJ whole genome shotgun (WGS) entry which is preliminary data.</text>
</comment>
<dbReference type="PROSITE" id="PS50048">
    <property type="entry name" value="ZN2_CY6_FUNGAL_2"/>
    <property type="match status" value="1"/>
</dbReference>
<sequence>MDASTTPASEATTSQASTPVPNNDNHNNNNRPNTASNSGIPIHGKPPRRILACELCQHRKIKCDRHFPCANCTKVRTMRKMMDDEDSYEASPESMTTDDNTEMLLGGDSPEVDLANLWPSPAQILPLWQVYLDRVNPLTKIIHVPSVQPYMAAVITDSKALPRNVEALLFSIFVMAVVAMTPDECKALLGIAREEALQRYSSGVRLTLVRVGFLRSHDMIILQALVIYLISLQGRYDRHAVWILGGVAIRIAQKMGLHRDGATLGLSPFESEMRRRLWWQIIMTDAKYAMFSGLSHNLLPRNSDTKSPSNVNDADIFPTSEEPFQDRDGPTEMIFCLITYRFAKFLMEMPGFEGVVMIPEDESMSTGKGAPTAEQLATYRRGVAQLREDLKEILDKHCDSSAGPVHAMALEMKKHLFMKLEELMTPPKEQLDWGGEVKSASDNTFKIAIGTLEHNEANYNSTSNRGFAWFSLLHFQLDIFMYMAGQLCRRTEGSLVSGSLVERAWRQVDVVYSFHPELFDMTNKNYMTLAVYVLQAWKMREQLVLAKTGQPAQVPFYVDKLRLCLPDVECKVEAAQPTPPIPFDAPEFAPAEPLDFAMDPHASLDDYWQMDWGFGTQPANLDSAGMGVSGLGPFAMAPLPEW</sequence>
<dbReference type="InterPro" id="IPR036864">
    <property type="entry name" value="Zn2-C6_fun-type_DNA-bd_sf"/>
</dbReference>
<dbReference type="SMART" id="SM00906">
    <property type="entry name" value="Fungal_trans"/>
    <property type="match status" value="1"/>
</dbReference>
<dbReference type="Pfam" id="PF00172">
    <property type="entry name" value="Zn_clus"/>
    <property type="match status" value="1"/>
</dbReference>
<dbReference type="GO" id="GO:0000981">
    <property type="term" value="F:DNA-binding transcription factor activity, RNA polymerase II-specific"/>
    <property type="evidence" value="ECO:0007669"/>
    <property type="project" value="InterPro"/>
</dbReference>
<reference evidence="6" key="1">
    <citation type="journal article" date="2023" name="Mol. Phylogenet. Evol.">
        <title>Genome-scale phylogeny and comparative genomics of the fungal order Sordariales.</title>
        <authorList>
            <person name="Hensen N."/>
            <person name="Bonometti L."/>
            <person name="Westerberg I."/>
            <person name="Brannstrom I.O."/>
            <person name="Guillou S."/>
            <person name="Cros-Aarteil S."/>
            <person name="Calhoun S."/>
            <person name="Haridas S."/>
            <person name="Kuo A."/>
            <person name="Mondo S."/>
            <person name="Pangilinan J."/>
            <person name="Riley R."/>
            <person name="LaButti K."/>
            <person name="Andreopoulos B."/>
            <person name="Lipzen A."/>
            <person name="Chen C."/>
            <person name="Yan M."/>
            <person name="Daum C."/>
            <person name="Ng V."/>
            <person name="Clum A."/>
            <person name="Steindorff A."/>
            <person name="Ohm R.A."/>
            <person name="Martin F."/>
            <person name="Silar P."/>
            <person name="Natvig D.O."/>
            <person name="Lalanne C."/>
            <person name="Gautier V."/>
            <person name="Ament-Velasquez S.L."/>
            <person name="Kruys A."/>
            <person name="Hutchinson M.I."/>
            <person name="Powell A.J."/>
            <person name="Barry K."/>
            <person name="Miller A.N."/>
            <person name="Grigoriev I.V."/>
            <person name="Debuchy R."/>
            <person name="Gladieux P."/>
            <person name="Hiltunen Thoren M."/>
            <person name="Johannesson H."/>
        </authorList>
    </citation>
    <scope>NUCLEOTIDE SEQUENCE</scope>
    <source>
        <strain evidence="6">CBS 168.71</strain>
    </source>
</reference>
<feature type="compositionally biased region" description="Low complexity" evidence="4">
    <location>
        <begin position="1"/>
        <end position="37"/>
    </location>
</feature>
<dbReference type="PANTHER" id="PTHR31001">
    <property type="entry name" value="UNCHARACTERIZED TRANSCRIPTIONAL REGULATORY PROTEIN"/>
    <property type="match status" value="1"/>
</dbReference>
<comment type="subcellular location">
    <subcellularLocation>
        <location evidence="1">Nucleus</location>
    </subcellularLocation>
</comment>
<dbReference type="Pfam" id="PF04082">
    <property type="entry name" value="Fungal_trans"/>
    <property type="match status" value="1"/>
</dbReference>
<dbReference type="Proteomes" id="UP001278766">
    <property type="component" value="Unassembled WGS sequence"/>
</dbReference>
<dbReference type="RefSeq" id="XP_062660845.1">
    <property type="nucleotide sequence ID" value="XM_062800438.1"/>
</dbReference>
<dbReference type="PANTHER" id="PTHR31001:SF85">
    <property type="entry name" value="ZN(II)2CYS6 TRANSCRIPTION FACTOR (EUROFUNG)"/>
    <property type="match status" value="1"/>
</dbReference>
<dbReference type="CDD" id="cd00067">
    <property type="entry name" value="GAL4"/>
    <property type="match status" value="1"/>
</dbReference>
<dbReference type="EMBL" id="JAUEPN010000003">
    <property type="protein sequence ID" value="KAK3297331.1"/>
    <property type="molecule type" value="Genomic_DNA"/>
</dbReference>
<dbReference type="InterPro" id="IPR050613">
    <property type="entry name" value="Sec_Metabolite_Reg"/>
</dbReference>
<name>A0AAE0LTM2_9PEZI</name>
<dbReference type="GeneID" id="87837386"/>
<keyword evidence="2" id="KW-0479">Metal-binding</keyword>
<protein>
    <submittedName>
        <fullName evidence="6">Fungal-specific transcription factor domain-containing protein</fullName>
    </submittedName>
</protein>
<dbReference type="GO" id="GO:0008270">
    <property type="term" value="F:zinc ion binding"/>
    <property type="evidence" value="ECO:0007669"/>
    <property type="project" value="InterPro"/>
</dbReference>
<dbReference type="GO" id="GO:0003677">
    <property type="term" value="F:DNA binding"/>
    <property type="evidence" value="ECO:0007669"/>
    <property type="project" value="InterPro"/>
</dbReference>
<dbReference type="AlphaFoldDB" id="A0AAE0LTM2"/>
<dbReference type="CDD" id="cd12148">
    <property type="entry name" value="fungal_TF_MHR"/>
    <property type="match status" value="1"/>
</dbReference>
<reference evidence="6" key="2">
    <citation type="submission" date="2023-06" db="EMBL/GenBank/DDBJ databases">
        <authorList>
            <consortium name="Lawrence Berkeley National Laboratory"/>
            <person name="Haridas S."/>
            <person name="Hensen N."/>
            <person name="Bonometti L."/>
            <person name="Westerberg I."/>
            <person name="Brannstrom I.O."/>
            <person name="Guillou S."/>
            <person name="Cros-Aarteil S."/>
            <person name="Calhoun S."/>
            <person name="Kuo A."/>
            <person name="Mondo S."/>
            <person name="Pangilinan J."/>
            <person name="Riley R."/>
            <person name="Labutti K."/>
            <person name="Andreopoulos B."/>
            <person name="Lipzen A."/>
            <person name="Chen C."/>
            <person name="Yanf M."/>
            <person name="Daum C."/>
            <person name="Ng V."/>
            <person name="Clum A."/>
            <person name="Steindorff A."/>
            <person name="Ohm R."/>
            <person name="Martin F."/>
            <person name="Silar P."/>
            <person name="Natvig D."/>
            <person name="Lalanne C."/>
            <person name="Gautier V."/>
            <person name="Ament-Velasquez S.L."/>
            <person name="Kruys A."/>
            <person name="Hutchinson M.I."/>
            <person name="Powell A.J."/>
            <person name="Barry K."/>
            <person name="Miller A.N."/>
            <person name="Grigoriev I.V."/>
            <person name="Debuchy R."/>
            <person name="Gladieux P."/>
            <person name="Thoren M.H."/>
            <person name="Johannesson H."/>
        </authorList>
    </citation>
    <scope>NUCLEOTIDE SEQUENCE</scope>
    <source>
        <strain evidence="6">CBS 168.71</strain>
    </source>
</reference>
<evidence type="ECO:0000256" key="2">
    <source>
        <dbReference type="ARBA" id="ARBA00022723"/>
    </source>
</evidence>
<dbReference type="InterPro" id="IPR001138">
    <property type="entry name" value="Zn2Cys6_DnaBD"/>
</dbReference>
<gene>
    <name evidence="6" type="ORF">B0H64DRAFT_319629</name>
</gene>
<dbReference type="InterPro" id="IPR007219">
    <property type="entry name" value="XnlR_reg_dom"/>
</dbReference>
<keyword evidence="3" id="KW-0539">Nucleus</keyword>
<organism evidence="6 7">
    <name type="scientific">Chaetomium fimeti</name>
    <dbReference type="NCBI Taxonomy" id="1854472"/>
    <lineage>
        <taxon>Eukaryota</taxon>
        <taxon>Fungi</taxon>
        <taxon>Dikarya</taxon>
        <taxon>Ascomycota</taxon>
        <taxon>Pezizomycotina</taxon>
        <taxon>Sordariomycetes</taxon>
        <taxon>Sordariomycetidae</taxon>
        <taxon>Sordariales</taxon>
        <taxon>Chaetomiaceae</taxon>
        <taxon>Chaetomium</taxon>
    </lineage>
</organism>
<keyword evidence="7" id="KW-1185">Reference proteome</keyword>
<dbReference type="SMART" id="SM00066">
    <property type="entry name" value="GAL4"/>
    <property type="match status" value="1"/>
</dbReference>
<dbReference type="SUPFAM" id="SSF57701">
    <property type="entry name" value="Zn2/Cys6 DNA-binding domain"/>
    <property type="match status" value="1"/>
</dbReference>
<feature type="region of interest" description="Disordered" evidence="4">
    <location>
        <begin position="1"/>
        <end position="44"/>
    </location>
</feature>
<dbReference type="GO" id="GO:0005634">
    <property type="term" value="C:nucleus"/>
    <property type="evidence" value="ECO:0007669"/>
    <property type="project" value="UniProtKB-SubCell"/>
</dbReference>
<evidence type="ECO:0000313" key="7">
    <source>
        <dbReference type="Proteomes" id="UP001278766"/>
    </source>
</evidence>
<evidence type="ECO:0000259" key="5">
    <source>
        <dbReference type="PROSITE" id="PS50048"/>
    </source>
</evidence>
<feature type="domain" description="Zn(2)-C6 fungal-type" evidence="5">
    <location>
        <begin position="52"/>
        <end position="74"/>
    </location>
</feature>
<evidence type="ECO:0000256" key="1">
    <source>
        <dbReference type="ARBA" id="ARBA00004123"/>
    </source>
</evidence>
<evidence type="ECO:0000313" key="6">
    <source>
        <dbReference type="EMBL" id="KAK3297331.1"/>
    </source>
</evidence>
<accession>A0AAE0LTM2</accession>